<dbReference type="EMBL" id="JASBWV010000019">
    <property type="protein sequence ID" value="KAJ9121059.1"/>
    <property type="molecule type" value="Genomic_DNA"/>
</dbReference>
<reference evidence="1" key="1">
    <citation type="submission" date="2023-04" db="EMBL/GenBank/DDBJ databases">
        <title>Draft Genome sequencing of Naganishia species isolated from polar environments using Oxford Nanopore Technology.</title>
        <authorList>
            <person name="Leo P."/>
            <person name="Venkateswaran K."/>
        </authorList>
    </citation>
    <scope>NUCLEOTIDE SEQUENCE</scope>
    <source>
        <strain evidence="1">DBVPG 5303</strain>
    </source>
</reference>
<sequence>MSNDIVFTAYTESEAGMSDETREESTRMVSLRSKDGKIFSIADYFLKAASLEFDLILSTAETIDEIVIDVDEDASVVEIFANVLAQQPPDLQAFHIDSSTCSRLQYLATRYQLRNRLWFNLLSERFVGKNGIVTSPSMPAITTSQTNKKEVTTIPPHFTQATVMALLGTVTQTNHDLVAVQIVKAIADSSTPTAESTLLTTVDAILHYTEHELLSMRDSASLCRELVLRLPTNWTTSISFEGMFRQPVIPAGRLFQCQLATRLQCRTEQLDQLRYAYIPLHVKGGVEPAMACLFDRRPEVSYDSTGTVPRWKVIFTGVLCLLNVLPMSAVASSLVIFYPTQQADGSYSSDEGVIKACDLLEIVGRHARVACPTEYCNLIEAIKKMLKREGMVSKECEEKIQRVLKLHANGWQTDNSAGRRN</sequence>
<keyword evidence="2" id="KW-1185">Reference proteome</keyword>
<dbReference type="Proteomes" id="UP001234202">
    <property type="component" value="Unassembled WGS sequence"/>
</dbReference>
<evidence type="ECO:0000313" key="1">
    <source>
        <dbReference type="EMBL" id="KAJ9121059.1"/>
    </source>
</evidence>
<gene>
    <name evidence="1" type="ORF">QFC24_005040</name>
</gene>
<protein>
    <submittedName>
        <fullName evidence="1">Uncharacterized protein</fullName>
    </submittedName>
</protein>
<comment type="caution">
    <text evidence="1">The sequence shown here is derived from an EMBL/GenBank/DDBJ whole genome shotgun (WGS) entry which is preliminary data.</text>
</comment>
<accession>A0ACC2XAL0</accession>
<proteinExistence type="predicted"/>
<evidence type="ECO:0000313" key="2">
    <source>
        <dbReference type="Proteomes" id="UP001234202"/>
    </source>
</evidence>
<organism evidence="1 2">
    <name type="scientific">Naganishia onofrii</name>
    <dbReference type="NCBI Taxonomy" id="1851511"/>
    <lineage>
        <taxon>Eukaryota</taxon>
        <taxon>Fungi</taxon>
        <taxon>Dikarya</taxon>
        <taxon>Basidiomycota</taxon>
        <taxon>Agaricomycotina</taxon>
        <taxon>Tremellomycetes</taxon>
        <taxon>Filobasidiales</taxon>
        <taxon>Filobasidiaceae</taxon>
        <taxon>Naganishia</taxon>
    </lineage>
</organism>
<name>A0ACC2XAL0_9TREE</name>